<keyword evidence="6 9" id="KW-0808">Transferase</keyword>
<dbReference type="NCBIfam" id="TIGR02406">
    <property type="entry name" value="ectoine_EctA"/>
    <property type="match status" value="1"/>
</dbReference>
<evidence type="ECO:0000313" key="11">
    <source>
        <dbReference type="EMBL" id="MFC0389883.1"/>
    </source>
</evidence>
<protein>
    <recommendedName>
        <fullName evidence="5 9">L-2,4-diaminobutyric acid acetyltransferase</fullName>
        <shortName evidence="9">DABA acetyltransferase</shortName>
        <ecNumber evidence="4 9">2.3.1.178</ecNumber>
    </recommendedName>
</protein>
<dbReference type="RefSeq" id="WP_204821840.1">
    <property type="nucleotide sequence ID" value="NZ_JANHOF010000015.1"/>
</dbReference>
<evidence type="ECO:0000256" key="5">
    <source>
        <dbReference type="ARBA" id="ARBA00017935"/>
    </source>
</evidence>
<evidence type="ECO:0000313" key="12">
    <source>
        <dbReference type="Proteomes" id="UP001589818"/>
    </source>
</evidence>
<dbReference type="EMBL" id="JBHLVF010000003">
    <property type="protein sequence ID" value="MFC0389883.1"/>
    <property type="molecule type" value="Genomic_DNA"/>
</dbReference>
<evidence type="ECO:0000256" key="2">
    <source>
        <dbReference type="ARBA" id="ARBA00004978"/>
    </source>
</evidence>
<reference evidence="11 12" key="1">
    <citation type="submission" date="2024-09" db="EMBL/GenBank/DDBJ databases">
        <authorList>
            <person name="Sun Q."/>
            <person name="Mori K."/>
        </authorList>
    </citation>
    <scope>NUCLEOTIDE SEQUENCE [LARGE SCALE GENOMIC DNA]</scope>
    <source>
        <strain evidence="11 12">CCM 4839</strain>
    </source>
</reference>
<dbReference type="EC" id="2.3.1.178" evidence="4 9"/>
<evidence type="ECO:0000256" key="3">
    <source>
        <dbReference type="ARBA" id="ARBA00010712"/>
    </source>
</evidence>
<comment type="similarity">
    <text evidence="3 9">Belongs to the acetyltransferase family. EctA subfamily.</text>
</comment>
<evidence type="ECO:0000256" key="8">
    <source>
        <dbReference type="ARBA" id="ARBA00048924"/>
    </source>
</evidence>
<feature type="domain" description="N-acetyltransferase" evidence="10">
    <location>
        <begin position="12"/>
        <end position="168"/>
    </location>
</feature>
<dbReference type="InterPro" id="IPR016181">
    <property type="entry name" value="Acyl_CoA_acyltransferase"/>
</dbReference>
<evidence type="ECO:0000256" key="9">
    <source>
        <dbReference type="RuleBase" id="RU365045"/>
    </source>
</evidence>
<gene>
    <name evidence="9 11" type="primary">ectA</name>
    <name evidence="11" type="ORF">ACFFJ8_00690</name>
</gene>
<comment type="caution">
    <text evidence="11">The sequence shown here is derived from an EMBL/GenBank/DDBJ whole genome shotgun (WGS) entry which is preliminary data.</text>
</comment>
<sequence>MNRAVDRNRLAVQYRLPEVSDGAEIWRLVRDSGKLDLNSPYYYLAMTRWFSESCRVAVDPSSGYLVGMVIGFQQPSHPDTLFIWQIAVDKRYQGKGIARTLLDDISRQREIRYLEATISPSNRSSLRLFTGWASSKGSAIKISSGFEEKCFPEGKHEREDLYRIGPLKEDDYVKEVFSNDE</sequence>
<dbReference type="InterPro" id="IPR000182">
    <property type="entry name" value="GNAT_dom"/>
</dbReference>
<evidence type="ECO:0000256" key="4">
    <source>
        <dbReference type="ARBA" id="ARBA00012355"/>
    </source>
</evidence>
<comment type="function">
    <text evidence="1 9">Catalyzes the acetylation of L-2,4-diaminobutyrate (DABA) to gamma-N-acetyl-alpha,gamma-diaminobutyric acid (ADABA) with acetyl coenzyme A.</text>
</comment>
<dbReference type="GO" id="GO:0033816">
    <property type="term" value="F:diaminobutyrate acetyltransferase activity"/>
    <property type="evidence" value="ECO:0007669"/>
    <property type="project" value="UniProtKB-EC"/>
</dbReference>
<accession>A0ABV6J1Y3</accession>
<evidence type="ECO:0000256" key="6">
    <source>
        <dbReference type="ARBA" id="ARBA00022679"/>
    </source>
</evidence>
<evidence type="ECO:0000256" key="1">
    <source>
        <dbReference type="ARBA" id="ARBA00003741"/>
    </source>
</evidence>
<comment type="catalytic activity">
    <reaction evidence="8 9">
        <text>L-2,4-diaminobutanoate + acetyl-CoA = (2S)-4-acetamido-2-aminobutanoate + CoA + H(+)</text>
        <dbReference type="Rhea" id="RHEA:16901"/>
        <dbReference type="ChEBI" id="CHEBI:15378"/>
        <dbReference type="ChEBI" id="CHEBI:57287"/>
        <dbReference type="ChEBI" id="CHEBI:57288"/>
        <dbReference type="ChEBI" id="CHEBI:58761"/>
        <dbReference type="ChEBI" id="CHEBI:58929"/>
        <dbReference type="EC" id="2.3.1.178"/>
    </reaction>
</comment>
<dbReference type="PROSITE" id="PS51186">
    <property type="entry name" value="GNAT"/>
    <property type="match status" value="1"/>
</dbReference>
<dbReference type="Gene3D" id="3.40.630.30">
    <property type="match status" value="1"/>
</dbReference>
<evidence type="ECO:0000256" key="7">
    <source>
        <dbReference type="ARBA" id="ARBA00023315"/>
    </source>
</evidence>
<keyword evidence="7 9" id="KW-0012">Acyltransferase</keyword>
<dbReference type="CDD" id="cd04301">
    <property type="entry name" value="NAT_SF"/>
    <property type="match status" value="1"/>
</dbReference>
<organism evidence="11 12">
    <name type="scientific">Paenibacillus mendelii</name>
    <dbReference type="NCBI Taxonomy" id="206163"/>
    <lineage>
        <taxon>Bacteria</taxon>
        <taxon>Bacillati</taxon>
        <taxon>Bacillota</taxon>
        <taxon>Bacilli</taxon>
        <taxon>Bacillales</taxon>
        <taxon>Paenibacillaceae</taxon>
        <taxon>Paenibacillus</taxon>
    </lineage>
</organism>
<dbReference type="Proteomes" id="UP001589818">
    <property type="component" value="Unassembled WGS sequence"/>
</dbReference>
<dbReference type="InterPro" id="IPR012772">
    <property type="entry name" value="Ectoine_EctA"/>
</dbReference>
<keyword evidence="12" id="KW-1185">Reference proteome</keyword>
<proteinExistence type="inferred from homology"/>
<dbReference type="SUPFAM" id="SSF55729">
    <property type="entry name" value="Acyl-CoA N-acyltransferases (Nat)"/>
    <property type="match status" value="1"/>
</dbReference>
<name>A0ABV6J1Y3_9BACL</name>
<comment type="pathway">
    <text evidence="2 9">Amine and polyamine biosynthesis; ectoine biosynthesis; L-ectoine from L-aspartate 4-semialdehyde: step 2/3.</text>
</comment>
<evidence type="ECO:0000259" key="10">
    <source>
        <dbReference type="PROSITE" id="PS51186"/>
    </source>
</evidence>
<dbReference type="Pfam" id="PF00583">
    <property type="entry name" value="Acetyltransf_1"/>
    <property type="match status" value="1"/>
</dbReference>